<evidence type="ECO:0000256" key="1">
    <source>
        <dbReference type="SAM" id="Phobius"/>
    </source>
</evidence>
<keyword evidence="3" id="KW-1185">Reference proteome</keyword>
<keyword evidence="1" id="KW-0472">Membrane</keyword>
<gene>
    <name evidence="2" type="ORF">NP596_08385</name>
</gene>
<proteinExistence type="predicted"/>
<protein>
    <recommendedName>
        <fullName evidence="4">GAF domain-containing protein</fullName>
    </recommendedName>
</protein>
<comment type="caution">
    <text evidence="2">The sequence shown here is derived from an EMBL/GenBank/DDBJ whole genome shotgun (WGS) entry which is preliminary data.</text>
</comment>
<evidence type="ECO:0000313" key="3">
    <source>
        <dbReference type="Proteomes" id="UP001524586"/>
    </source>
</evidence>
<organism evidence="2 3">
    <name type="scientific">Methylomonas rivi</name>
    <dbReference type="NCBI Taxonomy" id="2952226"/>
    <lineage>
        <taxon>Bacteria</taxon>
        <taxon>Pseudomonadati</taxon>
        <taxon>Pseudomonadota</taxon>
        <taxon>Gammaproteobacteria</taxon>
        <taxon>Methylococcales</taxon>
        <taxon>Methylococcaceae</taxon>
        <taxon>Methylomonas</taxon>
    </lineage>
</organism>
<sequence length="318" mass="35824">MLNKYDIGVIHWINGAHTWRLGVPGFFLRPRGFIVVSSSSILTVAGVFSKSLFLSSYIPEKVEVAGKNLFLLSVSTFLGIFTLAFFYVRSRSQRSLNIKAELHNLLHESRDEICNLQSRISQYPDNLDPIHISSEKNSLVQFSNKICEIIAKYFAELVRDKTVGAAIRMSAFNPNNQNNAVSYVTIGRANLSPGRKDTSEPIPKSEGIVKFFMEKNIEGALYYHDLEKAAVKGLYKRTKNDDDYPEDIKTLIVAPISAWNGEKKDLVGLLFITSKTSKIMHPRHVDLINFTADCLSVIYTCIFFKLGKLGFTTDKLVK</sequence>
<dbReference type="Proteomes" id="UP001524586">
    <property type="component" value="Unassembled WGS sequence"/>
</dbReference>
<dbReference type="RefSeq" id="WP_256614863.1">
    <property type="nucleotide sequence ID" value="NZ_JANIBK010000032.1"/>
</dbReference>
<dbReference type="EMBL" id="JANIBK010000032">
    <property type="protein sequence ID" value="MCQ8128475.1"/>
    <property type="molecule type" value="Genomic_DNA"/>
</dbReference>
<reference evidence="2 3" key="1">
    <citation type="submission" date="2022-07" db="EMBL/GenBank/DDBJ databases">
        <title>Methylomonas rivi sp. nov., Methylomonas rosea sp. nov., Methylomonas aureus sp. nov. and Methylomonas subterranea sp. nov., four novel methanotrophs isolated from a freshwater creek and the deep terrestrial subsurface.</title>
        <authorList>
            <person name="Abin C."/>
            <person name="Sankaranarayanan K."/>
            <person name="Garner C."/>
            <person name="Sindelar R."/>
            <person name="Kotary K."/>
            <person name="Garner R."/>
            <person name="Barclay S."/>
            <person name="Lawson P."/>
            <person name="Krumholz L."/>
        </authorList>
    </citation>
    <scope>NUCLEOTIDE SEQUENCE [LARGE SCALE GENOMIC DNA]</scope>
    <source>
        <strain evidence="2 3">WSC-6</strain>
    </source>
</reference>
<evidence type="ECO:0000313" key="2">
    <source>
        <dbReference type="EMBL" id="MCQ8128475.1"/>
    </source>
</evidence>
<keyword evidence="1" id="KW-1133">Transmembrane helix</keyword>
<name>A0ABT1U3Q0_9GAMM</name>
<feature type="transmembrane region" description="Helical" evidence="1">
    <location>
        <begin position="69"/>
        <end position="88"/>
    </location>
</feature>
<accession>A0ABT1U3Q0</accession>
<feature type="transmembrane region" description="Helical" evidence="1">
    <location>
        <begin position="32"/>
        <end position="49"/>
    </location>
</feature>
<keyword evidence="1" id="KW-0812">Transmembrane</keyword>
<evidence type="ECO:0008006" key="4">
    <source>
        <dbReference type="Google" id="ProtNLM"/>
    </source>
</evidence>